<accession>A0A5B7I804</accession>
<name>A0A5B7I804_PORTR</name>
<protein>
    <submittedName>
        <fullName evidence="2">Uncharacterized protein</fullName>
    </submittedName>
</protein>
<feature type="compositionally biased region" description="Low complexity" evidence="1">
    <location>
        <begin position="79"/>
        <end position="92"/>
    </location>
</feature>
<comment type="caution">
    <text evidence="2">The sequence shown here is derived from an EMBL/GenBank/DDBJ whole genome shotgun (WGS) entry which is preliminary data.</text>
</comment>
<dbReference type="Proteomes" id="UP000324222">
    <property type="component" value="Unassembled WGS sequence"/>
</dbReference>
<dbReference type="EMBL" id="VSRR010048014">
    <property type="protein sequence ID" value="MPC78275.1"/>
    <property type="molecule type" value="Genomic_DNA"/>
</dbReference>
<sequence>MKICFSKAAWYGDKILGEGGAGQSTAAALPIQAVISRPQGAWHFTAMRKGEKDIKKKLYERVVQDFAATTKQAWVRGKSSSTSLGNSSTPPGRQRSVTRVVVMGRASPDGQGLRGRNVGEMLQVWRQGGNWQCWGVTKLW</sequence>
<evidence type="ECO:0000313" key="3">
    <source>
        <dbReference type="Proteomes" id="UP000324222"/>
    </source>
</evidence>
<gene>
    <name evidence="2" type="ORF">E2C01_072760</name>
</gene>
<feature type="region of interest" description="Disordered" evidence="1">
    <location>
        <begin position="76"/>
        <end position="96"/>
    </location>
</feature>
<evidence type="ECO:0000313" key="2">
    <source>
        <dbReference type="EMBL" id="MPC78275.1"/>
    </source>
</evidence>
<reference evidence="2 3" key="1">
    <citation type="submission" date="2019-05" db="EMBL/GenBank/DDBJ databases">
        <title>Another draft genome of Portunus trituberculatus and its Hox gene families provides insights of decapod evolution.</title>
        <authorList>
            <person name="Jeong J.-H."/>
            <person name="Song I."/>
            <person name="Kim S."/>
            <person name="Choi T."/>
            <person name="Kim D."/>
            <person name="Ryu S."/>
            <person name="Kim W."/>
        </authorList>
    </citation>
    <scope>NUCLEOTIDE SEQUENCE [LARGE SCALE GENOMIC DNA]</scope>
    <source>
        <tissue evidence="2">Muscle</tissue>
    </source>
</reference>
<evidence type="ECO:0000256" key="1">
    <source>
        <dbReference type="SAM" id="MobiDB-lite"/>
    </source>
</evidence>
<proteinExistence type="predicted"/>
<dbReference type="AlphaFoldDB" id="A0A5B7I804"/>
<keyword evidence="3" id="KW-1185">Reference proteome</keyword>
<organism evidence="2 3">
    <name type="scientific">Portunus trituberculatus</name>
    <name type="common">Swimming crab</name>
    <name type="synonym">Neptunus trituberculatus</name>
    <dbReference type="NCBI Taxonomy" id="210409"/>
    <lineage>
        <taxon>Eukaryota</taxon>
        <taxon>Metazoa</taxon>
        <taxon>Ecdysozoa</taxon>
        <taxon>Arthropoda</taxon>
        <taxon>Crustacea</taxon>
        <taxon>Multicrustacea</taxon>
        <taxon>Malacostraca</taxon>
        <taxon>Eumalacostraca</taxon>
        <taxon>Eucarida</taxon>
        <taxon>Decapoda</taxon>
        <taxon>Pleocyemata</taxon>
        <taxon>Brachyura</taxon>
        <taxon>Eubrachyura</taxon>
        <taxon>Portunoidea</taxon>
        <taxon>Portunidae</taxon>
        <taxon>Portuninae</taxon>
        <taxon>Portunus</taxon>
    </lineage>
</organism>